<evidence type="ECO:0000313" key="2">
    <source>
        <dbReference type="Proteomes" id="UP001396334"/>
    </source>
</evidence>
<keyword evidence="2" id="KW-1185">Reference proteome</keyword>
<proteinExistence type="predicted"/>
<dbReference type="Proteomes" id="UP001396334">
    <property type="component" value="Unassembled WGS sequence"/>
</dbReference>
<reference evidence="1 2" key="1">
    <citation type="journal article" date="2024" name="G3 (Bethesda)">
        <title>Genome assembly of Hibiscus sabdariffa L. provides insights into metabolisms of medicinal natural products.</title>
        <authorList>
            <person name="Kim T."/>
        </authorList>
    </citation>
    <scope>NUCLEOTIDE SEQUENCE [LARGE SCALE GENOMIC DNA]</scope>
    <source>
        <strain evidence="1">TK-2024</strain>
        <tissue evidence="1">Old leaves</tissue>
    </source>
</reference>
<organism evidence="1 2">
    <name type="scientific">Hibiscus sabdariffa</name>
    <name type="common">roselle</name>
    <dbReference type="NCBI Taxonomy" id="183260"/>
    <lineage>
        <taxon>Eukaryota</taxon>
        <taxon>Viridiplantae</taxon>
        <taxon>Streptophyta</taxon>
        <taxon>Embryophyta</taxon>
        <taxon>Tracheophyta</taxon>
        <taxon>Spermatophyta</taxon>
        <taxon>Magnoliopsida</taxon>
        <taxon>eudicotyledons</taxon>
        <taxon>Gunneridae</taxon>
        <taxon>Pentapetalae</taxon>
        <taxon>rosids</taxon>
        <taxon>malvids</taxon>
        <taxon>Malvales</taxon>
        <taxon>Malvaceae</taxon>
        <taxon>Malvoideae</taxon>
        <taxon>Hibiscus</taxon>
    </lineage>
</organism>
<evidence type="ECO:0000313" key="1">
    <source>
        <dbReference type="EMBL" id="KAK9000436.1"/>
    </source>
</evidence>
<protein>
    <submittedName>
        <fullName evidence="1">Uncharacterized protein</fullName>
    </submittedName>
</protein>
<comment type="caution">
    <text evidence="1">The sequence shown here is derived from an EMBL/GenBank/DDBJ whole genome shotgun (WGS) entry which is preliminary data.</text>
</comment>
<accession>A0ABR2QIB9</accession>
<dbReference type="EMBL" id="JBBPBN010000037">
    <property type="protein sequence ID" value="KAK9000436.1"/>
    <property type="molecule type" value="Genomic_DNA"/>
</dbReference>
<sequence length="71" mass="7639">MVKVEGDSRRGIEGLREGGFLFLVKCGVGLFLGSQSVRFLKDFCLSGSGCVFENSLFPVPQAADTGFQFVS</sequence>
<name>A0ABR2QIB9_9ROSI</name>
<gene>
    <name evidence="1" type="ORF">V6N11_080936</name>
</gene>